<keyword evidence="2" id="KW-1185">Reference proteome</keyword>
<gene>
    <name evidence="1" type="ORF">F5148DRAFT_1292478</name>
</gene>
<reference evidence="1" key="1">
    <citation type="submission" date="2021-03" db="EMBL/GenBank/DDBJ databases">
        <title>Evolutionary priming and transition to the ectomycorrhizal habit in an iconic lineage of mushroom-forming fungi: is preadaptation a requirement?</title>
        <authorList>
            <consortium name="DOE Joint Genome Institute"/>
            <person name="Looney B.P."/>
            <person name="Miyauchi S."/>
            <person name="Morin E."/>
            <person name="Drula E."/>
            <person name="Courty P.E."/>
            <person name="Chicoki N."/>
            <person name="Fauchery L."/>
            <person name="Kohler A."/>
            <person name="Kuo A."/>
            <person name="LaButti K."/>
            <person name="Pangilinan J."/>
            <person name="Lipzen A."/>
            <person name="Riley R."/>
            <person name="Andreopoulos W."/>
            <person name="He G."/>
            <person name="Johnson J."/>
            <person name="Barry K.W."/>
            <person name="Grigoriev I.V."/>
            <person name="Nagy L."/>
            <person name="Hibbett D."/>
            <person name="Henrissat B."/>
            <person name="Matheny P.B."/>
            <person name="Labbe J."/>
            <person name="Martin A.F."/>
        </authorList>
    </citation>
    <scope>NUCLEOTIDE SEQUENCE</scope>
    <source>
        <strain evidence="1">BPL698</strain>
    </source>
</reference>
<proteinExistence type="predicted"/>
<organism evidence="1 2">
    <name type="scientific">Russula earlei</name>
    <dbReference type="NCBI Taxonomy" id="71964"/>
    <lineage>
        <taxon>Eukaryota</taxon>
        <taxon>Fungi</taxon>
        <taxon>Dikarya</taxon>
        <taxon>Basidiomycota</taxon>
        <taxon>Agaricomycotina</taxon>
        <taxon>Agaricomycetes</taxon>
        <taxon>Russulales</taxon>
        <taxon>Russulaceae</taxon>
        <taxon>Russula</taxon>
    </lineage>
</organism>
<accession>A0ACC0TT84</accession>
<evidence type="ECO:0000313" key="2">
    <source>
        <dbReference type="Proteomes" id="UP001207468"/>
    </source>
</evidence>
<comment type="caution">
    <text evidence="1">The sequence shown here is derived from an EMBL/GenBank/DDBJ whole genome shotgun (WGS) entry which is preliminary data.</text>
</comment>
<dbReference type="Proteomes" id="UP001207468">
    <property type="component" value="Unassembled WGS sequence"/>
</dbReference>
<protein>
    <submittedName>
        <fullName evidence="1">Metal-dependent phosphohydrolase HD sub domain-containing protein</fullName>
    </submittedName>
</protein>
<name>A0ACC0TT84_9AGAM</name>
<sequence>MNYQPILEKVQHYAQHHFETHTNDNLVYHNQEHTKNVVAAAAQIANHYQLSDHDFFVVLTAAWFHDLGYYTSPAAHEEEGARLAGAFLQENNIDEATIQAVKQCIIATKLPQNPTNLLEQIVCDADLFHLGTDDFFPRNKLMRKEVEAVKHLKINKGDWRTGNVHFLQSHHYHTDYARLLLDAKKEENLHQLEKDKEKGKGDPVVALVRKHTAEEEQKEEKENGEVAVKEKKEKKAKNNRPDRGIETVFKITSGNNQRLSSQADSKAHIMIQVNSIIISVLLSLLLRRIEEHASLAIPTFMLLTVNVLTIIFSVLATRPNIPPGTFTPLDVDEKKVNLLFFGNFYKMSLEDYASGMLKMMDDSEFLYGSLIKDVYFQGIALGRKYKLLRLSYNIFMFGLIASVIAFIIAVSLFGK</sequence>
<evidence type="ECO:0000313" key="1">
    <source>
        <dbReference type="EMBL" id="KAI9447062.1"/>
    </source>
</evidence>
<dbReference type="EMBL" id="JAGFNK010000611">
    <property type="protein sequence ID" value="KAI9447062.1"/>
    <property type="molecule type" value="Genomic_DNA"/>
</dbReference>